<sequence>MDAGMEEEEVVVVVEGI</sequence>
<accession>A0A7R9QXM0</accession>
<proteinExistence type="predicted"/>
<dbReference type="EMBL" id="OC935830">
    <property type="protein sequence ID" value="CAD7660693.1"/>
    <property type="molecule type" value="Genomic_DNA"/>
</dbReference>
<feature type="non-terminal residue" evidence="1">
    <location>
        <position position="17"/>
    </location>
</feature>
<dbReference type="EMBL" id="CAJPVJ010021005">
    <property type="protein sequence ID" value="CAG2177829.1"/>
    <property type="molecule type" value="Genomic_DNA"/>
</dbReference>
<dbReference type="Proteomes" id="UP000728032">
    <property type="component" value="Unassembled WGS sequence"/>
</dbReference>
<keyword evidence="2" id="KW-1185">Reference proteome</keyword>
<name>A0A7R9QXM0_9ACAR</name>
<gene>
    <name evidence="1" type="ORF">ONB1V03_LOCUS17256</name>
</gene>
<dbReference type="AlphaFoldDB" id="A0A7R9QXM0"/>
<evidence type="ECO:0000313" key="2">
    <source>
        <dbReference type="Proteomes" id="UP000728032"/>
    </source>
</evidence>
<reference evidence="1" key="1">
    <citation type="submission" date="2020-11" db="EMBL/GenBank/DDBJ databases">
        <authorList>
            <person name="Tran Van P."/>
        </authorList>
    </citation>
    <scope>NUCLEOTIDE SEQUENCE</scope>
</reference>
<protein>
    <submittedName>
        <fullName evidence="1">Uncharacterized protein</fullName>
    </submittedName>
</protein>
<evidence type="ECO:0000313" key="1">
    <source>
        <dbReference type="EMBL" id="CAD7660693.1"/>
    </source>
</evidence>
<organism evidence="1">
    <name type="scientific">Oppiella nova</name>
    <dbReference type="NCBI Taxonomy" id="334625"/>
    <lineage>
        <taxon>Eukaryota</taxon>
        <taxon>Metazoa</taxon>
        <taxon>Ecdysozoa</taxon>
        <taxon>Arthropoda</taxon>
        <taxon>Chelicerata</taxon>
        <taxon>Arachnida</taxon>
        <taxon>Acari</taxon>
        <taxon>Acariformes</taxon>
        <taxon>Sarcoptiformes</taxon>
        <taxon>Oribatida</taxon>
        <taxon>Brachypylina</taxon>
        <taxon>Oppioidea</taxon>
        <taxon>Oppiidae</taxon>
        <taxon>Oppiella</taxon>
    </lineage>
</organism>